<name>A0ABM9IBC1_9BACT</name>
<protein>
    <submittedName>
        <fullName evidence="1">Uncharacterized protein</fullName>
    </submittedName>
</protein>
<evidence type="ECO:0000313" key="2">
    <source>
        <dbReference type="Proteomes" id="UP001161497"/>
    </source>
</evidence>
<organism evidence="1 2">
    <name type="scientific">Candidatus Methylacidiphilum fumarolicum</name>
    <dbReference type="NCBI Taxonomy" id="591154"/>
    <lineage>
        <taxon>Bacteria</taxon>
        <taxon>Pseudomonadati</taxon>
        <taxon>Verrucomicrobiota</taxon>
        <taxon>Methylacidiphilae</taxon>
        <taxon>Methylacidiphilales</taxon>
        <taxon>Methylacidiphilaceae</taxon>
        <taxon>Methylacidiphilum (ex Ratnadevi et al. 2023)</taxon>
    </lineage>
</organism>
<dbReference type="EMBL" id="OX458932">
    <property type="protein sequence ID" value="CAI9084955.1"/>
    <property type="molecule type" value="Genomic_DNA"/>
</dbReference>
<keyword evidence="2" id="KW-1185">Reference proteome</keyword>
<gene>
    <name evidence="1" type="ORF">MFUM_0572</name>
</gene>
<accession>A0ABM9IBC1</accession>
<sequence>MAMAAFRTPAGGAALVPGEARDAGLLRLLHQIVQILAVFPLAHPLVVTASASASTHPIRVAGEDGLNSMIQAEVHDLPDAFVTQVANPAFMTQRRLRSGSSELAPTAGALLASGALFLDFAEMLAVQPLDGSHSPPRND</sequence>
<proteinExistence type="predicted"/>
<evidence type="ECO:0000313" key="1">
    <source>
        <dbReference type="EMBL" id="CAI9084955.1"/>
    </source>
</evidence>
<dbReference type="Proteomes" id="UP001161497">
    <property type="component" value="Chromosome"/>
</dbReference>
<reference evidence="1" key="1">
    <citation type="submission" date="2023-03" db="EMBL/GenBank/DDBJ databases">
        <authorList>
            <person name="Cremers G."/>
            <person name="Picone N."/>
        </authorList>
    </citation>
    <scope>NUCLEOTIDE SEQUENCE</scope>
    <source>
        <strain evidence="1">Sample_alias</strain>
    </source>
</reference>